<keyword evidence="4 7" id="KW-1133">Transmembrane helix</keyword>
<evidence type="ECO:0000256" key="2">
    <source>
        <dbReference type="ARBA" id="ARBA00022475"/>
    </source>
</evidence>
<sequence>MIIKHSIKTAFRGLETNRARSLLTVLGIVIGVMSIILVMSLGQGAQSLILDQVKGMGTRTIIVGAGREPTGPSDAAQIFNDSLKKRDLDLLLRKENTPSSKYIMPLVFGASSASYQSDTFNLTIFGASPLMENIFDMPIKDGSFFTDEDIRARAKYVVIGNKVKKELFGSDDAVGRVFKMKGHNFRVIGVLAERGQDFFNFDEAAIIPYTTAQDYVLGIKHFNRLIVEAESEALINTAAEEIKLTLRESHDITDPDKDDFFVITQVDLAGRLSSITSVLTIFLAAVAAISLVVGGIGIMNIMLVSVTERTKEIGLRKALGATYKDILTQFLLEAVMLTGLGGLIGILLGAFLSWVISNSITQFTAIAWTFSFPISAALLGIGVSGAIGLIFGLYPARKAARKSPIEALRYE</sequence>
<feature type="domain" description="ABC3 transporter permease C-terminal" evidence="8">
    <location>
        <begin position="285"/>
        <end position="404"/>
    </location>
</feature>
<reference evidence="10 11" key="1">
    <citation type="journal article" date="2015" name="Nature">
        <title>rRNA introns, odd ribosomes, and small enigmatic genomes across a large radiation of phyla.</title>
        <authorList>
            <person name="Brown C.T."/>
            <person name="Hug L.A."/>
            <person name="Thomas B.C."/>
            <person name="Sharon I."/>
            <person name="Castelle C.J."/>
            <person name="Singh A."/>
            <person name="Wilkins M.J."/>
            <person name="Williams K.H."/>
            <person name="Banfield J.F."/>
        </authorList>
    </citation>
    <scope>NUCLEOTIDE SEQUENCE [LARGE SCALE GENOMIC DNA]</scope>
</reference>
<feature type="transmembrane region" description="Helical" evidence="7">
    <location>
        <begin position="281"/>
        <end position="306"/>
    </location>
</feature>
<dbReference type="GO" id="GO:0022857">
    <property type="term" value="F:transmembrane transporter activity"/>
    <property type="evidence" value="ECO:0007669"/>
    <property type="project" value="TreeGrafter"/>
</dbReference>
<dbReference type="GO" id="GO:0005886">
    <property type="term" value="C:plasma membrane"/>
    <property type="evidence" value="ECO:0007669"/>
    <property type="project" value="UniProtKB-SubCell"/>
</dbReference>
<dbReference type="Pfam" id="PF12704">
    <property type="entry name" value="MacB_PCD"/>
    <property type="match status" value="1"/>
</dbReference>
<protein>
    <recommendedName>
        <fullName evidence="12">Multidrug ABC transporter substrate-binding protein</fullName>
    </recommendedName>
</protein>
<evidence type="ECO:0000256" key="4">
    <source>
        <dbReference type="ARBA" id="ARBA00022989"/>
    </source>
</evidence>
<dbReference type="InterPro" id="IPR003838">
    <property type="entry name" value="ABC3_permease_C"/>
</dbReference>
<evidence type="ECO:0000256" key="7">
    <source>
        <dbReference type="SAM" id="Phobius"/>
    </source>
</evidence>
<evidence type="ECO:0000256" key="3">
    <source>
        <dbReference type="ARBA" id="ARBA00022692"/>
    </source>
</evidence>
<name>A0A0G0ZF83_9BACT</name>
<keyword evidence="5 7" id="KW-0472">Membrane</keyword>
<evidence type="ECO:0000313" key="10">
    <source>
        <dbReference type="EMBL" id="KKS47344.1"/>
    </source>
</evidence>
<evidence type="ECO:0000256" key="6">
    <source>
        <dbReference type="ARBA" id="ARBA00038076"/>
    </source>
</evidence>
<evidence type="ECO:0000256" key="1">
    <source>
        <dbReference type="ARBA" id="ARBA00004651"/>
    </source>
</evidence>
<dbReference type="Proteomes" id="UP000034704">
    <property type="component" value="Unassembled WGS sequence"/>
</dbReference>
<dbReference type="InterPro" id="IPR025857">
    <property type="entry name" value="MacB_PCD"/>
</dbReference>
<dbReference type="PANTHER" id="PTHR30572">
    <property type="entry name" value="MEMBRANE COMPONENT OF TRANSPORTER-RELATED"/>
    <property type="match status" value="1"/>
</dbReference>
<keyword evidence="2" id="KW-1003">Cell membrane</keyword>
<comment type="similarity">
    <text evidence="6">Belongs to the ABC-4 integral membrane protein family.</text>
</comment>
<keyword evidence="3 7" id="KW-0812">Transmembrane</keyword>
<dbReference type="STRING" id="1618756.UV12_C0008G0012"/>
<comment type="subcellular location">
    <subcellularLocation>
        <location evidence="1">Cell membrane</location>
        <topology evidence="1">Multi-pass membrane protein</topology>
    </subcellularLocation>
</comment>
<dbReference type="Pfam" id="PF02687">
    <property type="entry name" value="FtsX"/>
    <property type="match status" value="1"/>
</dbReference>
<dbReference type="AlphaFoldDB" id="A0A0G0ZF83"/>
<proteinExistence type="inferred from homology"/>
<accession>A0A0G0ZF83</accession>
<comment type="caution">
    <text evidence="10">The sequence shown here is derived from an EMBL/GenBank/DDBJ whole genome shotgun (WGS) entry which is preliminary data.</text>
</comment>
<feature type="domain" description="MacB-like periplasmic core" evidence="9">
    <location>
        <begin position="21"/>
        <end position="243"/>
    </location>
</feature>
<evidence type="ECO:0000313" key="11">
    <source>
        <dbReference type="Proteomes" id="UP000034704"/>
    </source>
</evidence>
<gene>
    <name evidence="10" type="ORF">UV12_C0008G0012</name>
</gene>
<dbReference type="PANTHER" id="PTHR30572:SF4">
    <property type="entry name" value="ABC TRANSPORTER PERMEASE YTRF"/>
    <property type="match status" value="1"/>
</dbReference>
<feature type="transmembrane region" description="Helical" evidence="7">
    <location>
        <begin position="368"/>
        <end position="394"/>
    </location>
</feature>
<evidence type="ECO:0000259" key="8">
    <source>
        <dbReference type="Pfam" id="PF02687"/>
    </source>
</evidence>
<organism evidence="10 11">
    <name type="scientific">Candidatus Nomurabacteria bacterium GW2011_GWC2_42_20</name>
    <dbReference type="NCBI Taxonomy" id="1618756"/>
    <lineage>
        <taxon>Bacteria</taxon>
        <taxon>Candidatus Nomuraibacteriota</taxon>
    </lineage>
</organism>
<evidence type="ECO:0000256" key="5">
    <source>
        <dbReference type="ARBA" id="ARBA00023136"/>
    </source>
</evidence>
<dbReference type="EMBL" id="LCDG01000008">
    <property type="protein sequence ID" value="KKS47344.1"/>
    <property type="molecule type" value="Genomic_DNA"/>
</dbReference>
<evidence type="ECO:0008006" key="12">
    <source>
        <dbReference type="Google" id="ProtNLM"/>
    </source>
</evidence>
<feature type="transmembrane region" description="Helical" evidence="7">
    <location>
        <begin position="21"/>
        <end position="42"/>
    </location>
</feature>
<feature type="transmembrane region" description="Helical" evidence="7">
    <location>
        <begin position="327"/>
        <end position="356"/>
    </location>
</feature>
<evidence type="ECO:0000259" key="9">
    <source>
        <dbReference type="Pfam" id="PF12704"/>
    </source>
</evidence>
<dbReference type="InterPro" id="IPR050250">
    <property type="entry name" value="Macrolide_Exporter_MacB"/>
</dbReference>